<evidence type="ECO:0000313" key="2">
    <source>
        <dbReference type="Proteomes" id="UP000198951"/>
    </source>
</evidence>
<dbReference type="Proteomes" id="UP000198951">
    <property type="component" value="Unassembled WGS sequence"/>
</dbReference>
<dbReference type="AlphaFoldDB" id="A0A1H4FX42"/>
<dbReference type="EMBL" id="FNRD01000015">
    <property type="protein sequence ID" value="SEB01072.1"/>
    <property type="molecule type" value="Genomic_DNA"/>
</dbReference>
<name>A0A1H4FX42_9FLAO</name>
<reference evidence="2" key="1">
    <citation type="submission" date="2016-10" db="EMBL/GenBank/DDBJ databases">
        <authorList>
            <person name="Varghese N."/>
            <person name="Submissions S."/>
        </authorList>
    </citation>
    <scope>NUCLEOTIDE SEQUENCE [LARGE SCALE GENOMIC DNA]</scope>
    <source>
        <strain evidence="2">DSM 22376</strain>
    </source>
</reference>
<protein>
    <submittedName>
        <fullName evidence="1">Uncharacterized protein</fullName>
    </submittedName>
</protein>
<organism evidence="1 2">
    <name type="scientific">Flavobacterium gillisiae</name>
    <dbReference type="NCBI Taxonomy" id="150146"/>
    <lineage>
        <taxon>Bacteria</taxon>
        <taxon>Pseudomonadati</taxon>
        <taxon>Bacteroidota</taxon>
        <taxon>Flavobacteriia</taxon>
        <taxon>Flavobacteriales</taxon>
        <taxon>Flavobacteriaceae</taxon>
        <taxon>Flavobacterium</taxon>
    </lineage>
</organism>
<gene>
    <name evidence="1" type="ORF">SAMN05443667_11529</name>
</gene>
<keyword evidence="2" id="KW-1185">Reference proteome</keyword>
<sequence>MQFCANESSDIYHIRAVGIVANFAAEYPATNSIVCDSRIEYFCLSVKRGVTFILFKKLFVNNLLTNSTRKDSRGSGADYRSTGYKLYTEPDASYTDIYAIEFFFFLWQSINGTDLLDKKPFVFVYEFERIEKPFYFI</sequence>
<proteinExistence type="predicted"/>
<accession>A0A1H4FX42</accession>
<evidence type="ECO:0000313" key="1">
    <source>
        <dbReference type="EMBL" id="SEB01072.1"/>
    </source>
</evidence>